<evidence type="ECO:0000313" key="1">
    <source>
        <dbReference type="EMBL" id="KER32522.1"/>
    </source>
</evidence>
<keyword evidence="2" id="KW-1185">Reference proteome</keyword>
<gene>
    <name evidence="1" type="ORF">T265_01399</name>
</gene>
<evidence type="ECO:0000313" key="2">
    <source>
        <dbReference type="Proteomes" id="UP000054324"/>
    </source>
</evidence>
<dbReference type="GeneID" id="20315587"/>
<dbReference type="RefSeq" id="XP_009163689.1">
    <property type="nucleotide sequence ID" value="XM_009165425.1"/>
</dbReference>
<dbReference type="Proteomes" id="UP000054324">
    <property type="component" value="Unassembled WGS sequence"/>
</dbReference>
<sequence length="62" mass="7159">MNLIFIEAVQHHRDISQLAVHIEERYRNHPDMYSTSQVTCLRSFSTQTHIKIGVVAGVNLRP</sequence>
<accession>A0A075A2P5</accession>
<reference evidence="1 2" key="1">
    <citation type="submission" date="2013-11" db="EMBL/GenBank/DDBJ databases">
        <title>Opisthorchis viverrini - life in the bile duct.</title>
        <authorList>
            <person name="Young N.D."/>
            <person name="Nagarajan N."/>
            <person name="Lin S.J."/>
            <person name="Korhonen P.K."/>
            <person name="Jex A.R."/>
            <person name="Hall R.S."/>
            <person name="Safavi-Hemami H."/>
            <person name="Kaewkong W."/>
            <person name="Bertrand D."/>
            <person name="Gao S."/>
            <person name="Seet Q."/>
            <person name="Wongkham S."/>
            <person name="Teh B.T."/>
            <person name="Wongkham C."/>
            <person name="Intapan P.M."/>
            <person name="Maleewong W."/>
            <person name="Yang X."/>
            <person name="Hu M."/>
            <person name="Wang Z."/>
            <person name="Hofmann A."/>
            <person name="Sternberg P.W."/>
            <person name="Tan P."/>
            <person name="Wang J."/>
            <person name="Gasser R.B."/>
        </authorList>
    </citation>
    <scope>NUCLEOTIDE SEQUENCE [LARGE SCALE GENOMIC DNA]</scope>
</reference>
<protein>
    <submittedName>
        <fullName evidence="1">Uncharacterized protein</fullName>
    </submittedName>
</protein>
<dbReference type="EMBL" id="KL596633">
    <property type="protein sequence ID" value="KER32522.1"/>
    <property type="molecule type" value="Genomic_DNA"/>
</dbReference>
<organism evidence="1 2">
    <name type="scientific">Opisthorchis viverrini</name>
    <name type="common">Southeast Asian liver fluke</name>
    <dbReference type="NCBI Taxonomy" id="6198"/>
    <lineage>
        <taxon>Eukaryota</taxon>
        <taxon>Metazoa</taxon>
        <taxon>Spiralia</taxon>
        <taxon>Lophotrochozoa</taxon>
        <taxon>Platyhelminthes</taxon>
        <taxon>Trematoda</taxon>
        <taxon>Digenea</taxon>
        <taxon>Opisthorchiida</taxon>
        <taxon>Opisthorchiata</taxon>
        <taxon>Opisthorchiidae</taxon>
        <taxon>Opisthorchis</taxon>
    </lineage>
</organism>
<dbReference type="AlphaFoldDB" id="A0A075A2P5"/>
<proteinExistence type="predicted"/>
<dbReference type="KEGG" id="ovi:T265_01399"/>
<name>A0A075A2P5_OPIVI</name>
<dbReference type="CTD" id="20315587"/>